<reference evidence="1" key="1">
    <citation type="journal article" date="2013" name="Proc. Natl. Acad. Sci. U.S.A.">
        <title>Mapping gene clusters within arrayed metagenomic libraries to expand the structural diversity of biomedically relevant natural products.</title>
        <authorList>
            <person name="Owen J.G."/>
            <person name="Reddy B.V."/>
            <person name="Ternei M.A."/>
            <person name="Charlop-Powers Z."/>
            <person name="Calle P.Y."/>
            <person name="Kim J.H."/>
            <person name="Brady S.F."/>
        </authorList>
    </citation>
    <scope>NUCLEOTIDE SEQUENCE</scope>
</reference>
<dbReference type="EMBL" id="KF264565">
    <property type="protein sequence ID" value="AGS49953.1"/>
    <property type="molecule type" value="Genomic_DNA"/>
</dbReference>
<dbReference type="AlphaFoldDB" id="S5TND3"/>
<organism evidence="1">
    <name type="scientific">uncultured bacterium esnapd26</name>
    <dbReference type="NCBI Taxonomy" id="1366607"/>
    <lineage>
        <taxon>Bacteria</taxon>
        <taxon>environmental samples</taxon>
    </lineage>
</organism>
<protein>
    <submittedName>
        <fullName evidence="1">Uncharacterized protein</fullName>
    </submittedName>
</protein>
<proteinExistence type="predicted"/>
<accession>S5TND3</accession>
<evidence type="ECO:0000313" key="1">
    <source>
        <dbReference type="EMBL" id="AGS49953.1"/>
    </source>
</evidence>
<name>S5TND3_9BACT</name>
<sequence length="39" mass="4006">MNSSEPASAILYLAGPTPLAVMASGRLLMRCADPCAVRA</sequence>